<proteinExistence type="predicted"/>
<sequence length="199" mass="21667">MLDSISEEHFEEMGCFGGKGLAMAMAMAMPIRIHDQLMDCSAGKSENPVEHKNDAPNLPERGLHIGLQSGATESQSASSLIPPASNFPFNDTGPDFNVEALNASESVFATFTATFPATETVNLNPQVQDGAICSDLKSWVRMDLQLKNLFDGFHEQFGSGPGSRTCLMKVEDISSTFIKPLFKASAAIYRTGPWRRLHP</sequence>
<gene>
    <name evidence="1" type="ORF">V6N11_040476</name>
</gene>
<protein>
    <submittedName>
        <fullName evidence="1">Uncharacterized protein</fullName>
    </submittedName>
</protein>
<name>A0ABR2RHM5_9ROSI</name>
<keyword evidence="2" id="KW-1185">Reference proteome</keyword>
<accession>A0ABR2RHM5</accession>
<reference evidence="1 2" key="1">
    <citation type="journal article" date="2024" name="G3 (Bethesda)">
        <title>Genome assembly of Hibiscus sabdariffa L. provides insights into metabolisms of medicinal natural products.</title>
        <authorList>
            <person name="Kim T."/>
        </authorList>
    </citation>
    <scope>NUCLEOTIDE SEQUENCE [LARGE SCALE GENOMIC DNA]</scope>
    <source>
        <strain evidence="1">TK-2024</strain>
        <tissue evidence="1">Old leaves</tissue>
    </source>
</reference>
<evidence type="ECO:0000313" key="1">
    <source>
        <dbReference type="EMBL" id="KAK9012421.1"/>
    </source>
</evidence>
<evidence type="ECO:0000313" key="2">
    <source>
        <dbReference type="Proteomes" id="UP001396334"/>
    </source>
</evidence>
<dbReference type="Proteomes" id="UP001396334">
    <property type="component" value="Unassembled WGS sequence"/>
</dbReference>
<comment type="caution">
    <text evidence="1">The sequence shown here is derived from an EMBL/GenBank/DDBJ whole genome shotgun (WGS) entry which is preliminary data.</text>
</comment>
<dbReference type="EMBL" id="JBBPBN010000022">
    <property type="protein sequence ID" value="KAK9012421.1"/>
    <property type="molecule type" value="Genomic_DNA"/>
</dbReference>
<organism evidence="1 2">
    <name type="scientific">Hibiscus sabdariffa</name>
    <name type="common">roselle</name>
    <dbReference type="NCBI Taxonomy" id="183260"/>
    <lineage>
        <taxon>Eukaryota</taxon>
        <taxon>Viridiplantae</taxon>
        <taxon>Streptophyta</taxon>
        <taxon>Embryophyta</taxon>
        <taxon>Tracheophyta</taxon>
        <taxon>Spermatophyta</taxon>
        <taxon>Magnoliopsida</taxon>
        <taxon>eudicotyledons</taxon>
        <taxon>Gunneridae</taxon>
        <taxon>Pentapetalae</taxon>
        <taxon>rosids</taxon>
        <taxon>malvids</taxon>
        <taxon>Malvales</taxon>
        <taxon>Malvaceae</taxon>
        <taxon>Malvoideae</taxon>
        <taxon>Hibiscus</taxon>
    </lineage>
</organism>